<keyword evidence="2" id="KW-1185">Reference proteome</keyword>
<sequence>MTVGNALLSLGVVVGCALAALVLDAGSFGVAPATQGEREFIVELPQSSFASHVKVRAVSAVTTDALCVSRKHFWMAQEAFDVAQRDSANAQPAQ</sequence>
<dbReference type="RefSeq" id="WP_173132472.1">
    <property type="nucleotide sequence ID" value="NZ_JABRWJ010000011.1"/>
</dbReference>
<proteinExistence type="predicted"/>
<evidence type="ECO:0000313" key="1">
    <source>
        <dbReference type="EMBL" id="NRF71403.1"/>
    </source>
</evidence>
<dbReference type="EMBL" id="JABRWJ010000011">
    <property type="protein sequence ID" value="NRF71403.1"/>
    <property type="molecule type" value="Genomic_DNA"/>
</dbReference>
<accession>A0ABX2ERZ1</accession>
<gene>
    <name evidence="1" type="ORF">HLB44_30900</name>
</gene>
<protein>
    <submittedName>
        <fullName evidence="1">Uncharacterized protein</fullName>
    </submittedName>
</protein>
<organism evidence="1 2">
    <name type="scientific">Pseudaquabacterium terrae</name>
    <dbReference type="NCBI Taxonomy" id="2732868"/>
    <lineage>
        <taxon>Bacteria</taxon>
        <taxon>Pseudomonadati</taxon>
        <taxon>Pseudomonadota</taxon>
        <taxon>Betaproteobacteria</taxon>
        <taxon>Burkholderiales</taxon>
        <taxon>Sphaerotilaceae</taxon>
        <taxon>Pseudaquabacterium</taxon>
    </lineage>
</organism>
<comment type="caution">
    <text evidence="1">The sequence shown here is derived from an EMBL/GenBank/DDBJ whole genome shotgun (WGS) entry which is preliminary data.</text>
</comment>
<name>A0ABX2ERZ1_9BURK</name>
<dbReference type="Proteomes" id="UP000737171">
    <property type="component" value="Unassembled WGS sequence"/>
</dbReference>
<reference evidence="1 2" key="1">
    <citation type="submission" date="2020-05" db="EMBL/GenBank/DDBJ databases">
        <title>Aquincola sp. isolate from soil.</title>
        <authorList>
            <person name="Han J."/>
            <person name="Kim D.-U."/>
        </authorList>
    </citation>
    <scope>NUCLEOTIDE SEQUENCE [LARGE SCALE GENOMIC DNA]</scope>
    <source>
        <strain evidence="1 2">S2</strain>
    </source>
</reference>
<evidence type="ECO:0000313" key="2">
    <source>
        <dbReference type="Proteomes" id="UP000737171"/>
    </source>
</evidence>